<dbReference type="OrthoDB" id="3561681at2759"/>
<evidence type="ECO:0000313" key="4">
    <source>
        <dbReference type="Proteomes" id="UP000244855"/>
    </source>
</evidence>
<gene>
    <name evidence="3" type="ORF">DM02DRAFT_663083</name>
</gene>
<feature type="transmembrane region" description="Helical" evidence="2">
    <location>
        <begin position="190"/>
        <end position="211"/>
    </location>
</feature>
<keyword evidence="2" id="KW-0812">Transmembrane</keyword>
<keyword evidence="4" id="KW-1185">Reference proteome</keyword>
<accession>A0A2V1D2P0</accession>
<feature type="transmembrane region" description="Helical" evidence="2">
    <location>
        <begin position="156"/>
        <end position="178"/>
    </location>
</feature>
<organism evidence="3 4">
    <name type="scientific">Periconia macrospinosa</name>
    <dbReference type="NCBI Taxonomy" id="97972"/>
    <lineage>
        <taxon>Eukaryota</taxon>
        <taxon>Fungi</taxon>
        <taxon>Dikarya</taxon>
        <taxon>Ascomycota</taxon>
        <taxon>Pezizomycotina</taxon>
        <taxon>Dothideomycetes</taxon>
        <taxon>Pleosporomycetidae</taxon>
        <taxon>Pleosporales</taxon>
        <taxon>Massarineae</taxon>
        <taxon>Periconiaceae</taxon>
        <taxon>Periconia</taxon>
    </lineage>
</organism>
<proteinExistence type="predicted"/>
<keyword evidence="2" id="KW-1133">Transmembrane helix</keyword>
<sequence>MPTTALADSTQEKTLKQEMDSENDSTNFYANSNRALYSIASHLHRYRSELNSLEATITNKSHQLTEMRHIHESTDDANRRIVHELDQTGSQVKATNDFSQELEKKLSNILAWLFNRMQIAKTQAMNVVLRAIQTDTQTSQRLSEEMQKDSLSMKMIAVVTMFFLPGATFAGLLSMPFLAGSAWVSSISRIWLWFVFTIPTTTFFFLFYWYYKRQGEKRTVEKKKQEERAKLEAGQV</sequence>
<keyword evidence="2" id="KW-0472">Membrane</keyword>
<evidence type="ECO:0000313" key="3">
    <source>
        <dbReference type="EMBL" id="PVH92281.1"/>
    </source>
</evidence>
<dbReference type="AlphaFoldDB" id="A0A2V1D2P0"/>
<evidence type="ECO:0000256" key="2">
    <source>
        <dbReference type="SAM" id="Phobius"/>
    </source>
</evidence>
<dbReference type="EMBL" id="KZ805698">
    <property type="protein sequence ID" value="PVH92281.1"/>
    <property type="molecule type" value="Genomic_DNA"/>
</dbReference>
<name>A0A2V1D2P0_9PLEO</name>
<protein>
    <submittedName>
        <fullName evidence="3">Uncharacterized protein</fullName>
    </submittedName>
</protein>
<evidence type="ECO:0000256" key="1">
    <source>
        <dbReference type="SAM" id="MobiDB-lite"/>
    </source>
</evidence>
<dbReference type="Gene3D" id="1.20.58.340">
    <property type="entry name" value="Magnesium transport protein CorA, transmembrane region"/>
    <property type="match status" value="1"/>
</dbReference>
<feature type="compositionally biased region" description="Basic and acidic residues" evidence="1">
    <location>
        <begin position="10"/>
        <end position="19"/>
    </location>
</feature>
<reference evidence="3 4" key="1">
    <citation type="journal article" date="2018" name="Sci. Rep.">
        <title>Comparative genomics provides insights into the lifestyle and reveals functional heterogeneity of dark septate endophytic fungi.</title>
        <authorList>
            <person name="Knapp D.G."/>
            <person name="Nemeth J.B."/>
            <person name="Barry K."/>
            <person name="Hainaut M."/>
            <person name="Henrissat B."/>
            <person name="Johnson J."/>
            <person name="Kuo A."/>
            <person name="Lim J.H.P."/>
            <person name="Lipzen A."/>
            <person name="Nolan M."/>
            <person name="Ohm R.A."/>
            <person name="Tamas L."/>
            <person name="Grigoriev I.V."/>
            <person name="Spatafora J.W."/>
            <person name="Nagy L.G."/>
            <person name="Kovacs G.M."/>
        </authorList>
    </citation>
    <scope>NUCLEOTIDE SEQUENCE [LARGE SCALE GENOMIC DNA]</scope>
    <source>
        <strain evidence="3 4">DSE2036</strain>
    </source>
</reference>
<feature type="region of interest" description="Disordered" evidence="1">
    <location>
        <begin position="1"/>
        <end position="24"/>
    </location>
</feature>
<dbReference type="Proteomes" id="UP000244855">
    <property type="component" value="Unassembled WGS sequence"/>
</dbReference>